<dbReference type="SUPFAM" id="SSF53335">
    <property type="entry name" value="S-adenosyl-L-methionine-dependent methyltransferases"/>
    <property type="match status" value="1"/>
</dbReference>
<dbReference type="CDD" id="cd02440">
    <property type="entry name" value="AdoMet_MTases"/>
    <property type="match status" value="1"/>
</dbReference>
<reference evidence="2 3" key="1">
    <citation type="submission" date="2018-02" db="EMBL/GenBank/DDBJ databases">
        <title>Subsurface microbial communities from deep shales in Ohio and West Virginia, USA.</title>
        <authorList>
            <person name="Wrighton K."/>
        </authorList>
    </citation>
    <scope>NUCLEOTIDE SEQUENCE [LARGE SCALE GENOMIC DNA]</scope>
    <source>
        <strain evidence="2 3">OWC-G53F</strain>
    </source>
</reference>
<gene>
    <name evidence="2" type="ORF">B0F88_106214</name>
</gene>
<protein>
    <submittedName>
        <fullName evidence="2">Methyltransferase family protein</fullName>
    </submittedName>
</protein>
<keyword evidence="2" id="KW-0489">Methyltransferase</keyword>
<keyword evidence="3" id="KW-1185">Reference proteome</keyword>
<dbReference type="Gene3D" id="3.40.50.150">
    <property type="entry name" value="Vaccinia Virus protein VP39"/>
    <property type="match status" value="1"/>
</dbReference>
<dbReference type="OrthoDB" id="9800454at2"/>
<dbReference type="Proteomes" id="UP000238071">
    <property type="component" value="Unassembled WGS sequence"/>
</dbReference>
<evidence type="ECO:0000259" key="1">
    <source>
        <dbReference type="Pfam" id="PF08242"/>
    </source>
</evidence>
<dbReference type="GO" id="GO:0032259">
    <property type="term" value="P:methylation"/>
    <property type="evidence" value="ECO:0007669"/>
    <property type="project" value="UniProtKB-KW"/>
</dbReference>
<feature type="domain" description="Methyltransferase type 12" evidence="1">
    <location>
        <begin position="56"/>
        <end position="145"/>
    </location>
</feature>
<name>A0A2S6H350_9GAMM</name>
<dbReference type="GO" id="GO:0008168">
    <property type="term" value="F:methyltransferase activity"/>
    <property type="evidence" value="ECO:0007669"/>
    <property type="project" value="UniProtKB-KW"/>
</dbReference>
<dbReference type="InterPro" id="IPR013217">
    <property type="entry name" value="Methyltransf_12"/>
</dbReference>
<sequence>MKQRKHQTIIDHYEACLARHGDSHLGVDWPNKQDAEKRYAVMLNVISEPRAGLTLLDFGCGASHLYDFLRQSRFSDITYYGLDVSPAFYELSRNKYPENTYYCLDVVAEPEKLPKFDYVVMNGVFTEKCDLEFDEMLAYFKQVLRAVFPKVRCGLAFNVMSKAVDWERDDLFHLPLDTLVDFLTKELSRHFVIHNDYGLYEYTVYVYKESLYG</sequence>
<evidence type="ECO:0000313" key="3">
    <source>
        <dbReference type="Proteomes" id="UP000238071"/>
    </source>
</evidence>
<keyword evidence="2" id="KW-0808">Transferase</keyword>
<dbReference type="RefSeq" id="WP_104423732.1">
    <property type="nucleotide sequence ID" value="NZ_PTIY01000006.1"/>
</dbReference>
<organism evidence="2 3">
    <name type="scientific">Methylobacter tundripaludum</name>
    <dbReference type="NCBI Taxonomy" id="173365"/>
    <lineage>
        <taxon>Bacteria</taxon>
        <taxon>Pseudomonadati</taxon>
        <taxon>Pseudomonadota</taxon>
        <taxon>Gammaproteobacteria</taxon>
        <taxon>Methylococcales</taxon>
        <taxon>Methylococcaceae</taxon>
        <taxon>Methylobacter</taxon>
    </lineage>
</organism>
<comment type="caution">
    <text evidence="2">The sequence shown here is derived from an EMBL/GenBank/DDBJ whole genome shotgun (WGS) entry which is preliminary data.</text>
</comment>
<dbReference type="InterPro" id="IPR029063">
    <property type="entry name" value="SAM-dependent_MTases_sf"/>
</dbReference>
<dbReference type="AlphaFoldDB" id="A0A2S6H350"/>
<evidence type="ECO:0000313" key="2">
    <source>
        <dbReference type="EMBL" id="PPK71861.1"/>
    </source>
</evidence>
<dbReference type="EMBL" id="PTIY01000006">
    <property type="protein sequence ID" value="PPK71861.1"/>
    <property type="molecule type" value="Genomic_DNA"/>
</dbReference>
<dbReference type="Pfam" id="PF08242">
    <property type="entry name" value="Methyltransf_12"/>
    <property type="match status" value="1"/>
</dbReference>
<accession>A0A2S6H350</accession>
<proteinExistence type="predicted"/>